<accession>Q231X3</accession>
<evidence type="ECO:0000256" key="2">
    <source>
        <dbReference type="ARBA" id="ARBA00023145"/>
    </source>
</evidence>
<evidence type="ECO:0000259" key="5">
    <source>
        <dbReference type="SMART" id="SM00645"/>
    </source>
</evidence>
<dbReference type="InterPro" id="IPR039417">
    <property type="entry name" value="Peptidase_C1A_papain-like"/>
</dbReference>
<dbReference type="SMART" id="SM00848">
    <property type="entry name" value="Inhibitor_I29"/>
    <property type="match status" value="1"/>
</dbReference>
<feature type="signal peptide" evidence="4">
    <location>
        <begin position="1"/>
        <end position="19"/>
    </location>
</feature>
<dbReference type="GO" id="GO:0008234">
    <property type="term" value="F:cysteine-type peptidase activity"/>
    <property type="evidence" value="ECO:0007669"/>
    <property type="project" value="InterPro"/>
</dbReference>
<keyword evidence="8" id="KW-1185">Reference proteome</keyword>
<dbReference type="STRING" id="312017.Q231X3"/>
<organism evidence="7 8">
    <name type="scientific">Tetrahymena thermophila (strain SB210)</name>
    <dbReference type="NCBI Taxonomy" id="312017"/>
    <lineage>
        <taxon>Eukaryota</taxon>
        <taxon>Sar</taxon>
        <taxon>Alveolata</taxon>
        <taxon>Ciliophora</taxon>
        <taxon>Intramacronucleata</taxon>
        <taxon>Oligohymenophorea</taxon>
        <taxon>Hymenostomatida</taxon>
        <taxon>Tetrahymenina</taxon>
        <taxon>Tetrahymenidae</taxon>
        <taxon>Tetrahymena</taxon>
    </lineage>
</organism>
<keyword evidence="2" id="KW-0865">Zymogen</keyword>
<evidence type="ECO:0000256" key="1">
    <source>
        <dbReference type="ARBA" id="ARBA00008455"/>
    </source>
</evidence>
<dbReference type="OrthoDB" id="190265at2759"/>
<dbReference type="OMA" id="LYKQEYR"/>
<feature type="domain" description="Cathepsin propeptide inhibitor" evidence="6">
    <location>
        <begin position="39"/>
        <end position="91"/>
    </location>
</feature>
<feature type="domain" description="Peptidase C1A papain C-terminal" evidence="5">
    <location>
        <begin position="115"/>
        <end position="322"/>
    </location>
</feature>
<sequence>MNKSILIFAFLAAALFGSALYMAVKKQHITIDESVTKIWSQWKQKHNKRYENTDYESYRLEVFAENLEVVKNDQTGTYGITKFLDLTDDEFAGNFLNLKAQYPEDSIAEDIEVDPKININWVEAGKVSNVKSQGNCGSCWAFSATASVESALIIAGKVDKSISLSEQQLIDCSGDYGNYGCAAGQKEQALVYIKRYSITTEQNYPYTEKDVQKCYFDNTKHIPNYTISDIKIVKASTNDLVEALKIQPVAVSVDATNWKYYKGGVFSDCKTYYHNHAVLLVGFQNGTWLVKNSYGTNWGENGYIRLKNGNTCGVANQPYQPII</sequence>
<dbReference type="PROSITE" id="PS00139">
    <property type="entry name" value="THIOL_PROTEASE_CYS"/>
    <property type="match status" value="1"/>
</dbReference>
<name>Q231X3_TETTS</name>
<evidence type="ECO:0000256" key="3">
    <source>
        <dbReference type="ARBA" id="ARBA00023157"/>
    </source>
</evidence>
<dbReference type="RefSeq" id="XP_001011572.1">
    <property type="nucleotide sequence ID" value="XM_001011572.1"/>
</dbReference>
<dbReference type="SMART" id="SM00645">
    <property type="entry name" value="Pept_C1"/>
    <property type="match status" value="1"/>
</dbReference>
<evidence type="ECO:0000313" key="8">
    <source>
        <dbReference type="Proteomes" id="UP000009168"/>
    </source>
</evidence>
<evidence type="ECO:0000259" key="6">
    <source>
        <dbReference type="SMART" id="SM00848"/>
    </source>
</evidence>
<dbReference type="PRINTS" id="PR00705">
    <property type="entry name" value="PAPAIN"/>
</dbReference>
<dbReference type="InterPro" id="IPR013128">
    <property type="entry name" value="Peptidase_C1A"/>
</dbReference>
<dbReference type="InterPro" id="IPR013201">
    <property type="entry name" value="Prot_inhib_I29"/>
</dbReference>
<dbReference type="AlphaFoldDB" id="Q231X3"/>
<reference evidence="8" key="1">
    <citation type="journal article" date="2006" name="PLoS Biol.">
        <title>Macronuclear genome sequence of the ciliate Tetrahymena thermophila, a model eukaryote.</title>
        <authorList>
            <person name="Eisen J.A."/>
            <person name="Coyne R.S."/>
            <person name="Wu M."/>
            <person name="Wu D."/>
            <person name="Thiagarajan M."/>
            <person name="Wortman J.R."/>
            <person name="Badger J.H."/>
            <person name="Ren Q."/>
            <person name="Amedeo P."/>
            <person name="Jones K.M."/>
            <person name="Tallon L.J."/>
            <person name="Delcher A.L."/>
            <person name="Salzberg S.L."/>
            <person name="Silva J.C."/>
            <person name="Haas B.J."/>
            <person name="Majoros W.H."/>
            <person name="Farzad M."/>
            <person name="Carlton J.M."/>
            <person name="Smith R.K. Jr."/>
            <person name="Garg J."/>
            <person name="Pearlman R.E."/>
            <person name="Karrer K.M."/>
            <person name="Sun L."/>
            <person name="Manning G."/>
            <person name="Elde N.C."/>
            <person name="Turkewitz A.P."/>
            <person name="Asai D.J."/>
            <person name="Wilkes D.E."/>
            <person name="Wang Y."/>
            <person name="Cai H."/>
            <person name="Collins K."/>
            <person name="Stewart B.A."/>
            <person name="Lee S.R."/>
            <person name="Wilamowska K."/>
            <person name="Weinberg Z."/>
            <person name="Ruzzo W.L."/>
            <person name="Wloga D."/>
            <person name="Gaertig J."/>
            <person name="Frankel J."/>
            <person name="Tsao C.-C."/>
            <person name="Gorovsky M.A."/>
            <person name="Keeling P.J."/>
            <person name="Waller R.F."/>
            <person name="Patron N.J."/>
            <person name="Cherry J.M."/>
            <person name="Stover N.A."/>
            <person name="Krieger C.J."/>
            <person name="del Toro C."/>
            <person name="Ryder H.F."/>
            <person name="Williamson S.C."/>
            <person name="Barbeau R.A."/>
            <person name="Hamilton E.P."/>
            <person name="Orias E."/>
        </authorList>
    </citation>
    <scope>NUCLEOTIDE SEQUENCE [LARGE SCALE GENOMIC DNA]</scope>
    <source>
        <strain evidence="8">SB210</strain>
    </source>
</reference>
<evidence type="ECO:0000256" key="4">
    <source>
        <dbReference type="SAM" id="SignalP"/>
    </source>
</evidence>
<dbReference type="InterPro" id="IPR038765">
    <property type="entry name" value="Papain-like_cys_pep_sf"/>
</dbReference>
<dbReference type="MEROPS" id="C01.A54"/>
<dbReference type="GO" id="GO:0006508">
    <property type="term" value="P:proteolysis"/>
    <property type="evidence" value="ECO:0007669"/>
    <property type="project" value="UniProtKB-KW"/>
</dbReference>
<keyword evidence="3" id="KW-1015">Disulfide bond</keyword>
<dbReference type="Gene3D" id="3.90.70.10">
    <property type="entry name" value="Cysteine proteinases"/>
    <property type="match status" value="1"/>
</dbReference>
<dbReference type="eggNOG" id="KOG1543">
    <property type="taxonomic scope" value="Eukaryota"/>
</dbReference>
<dbReference type="Pfam" id="PF08246">
    <property type="entry name" value="Inhibitor_I29"/>
    <property type="match status" value="1"/>
</dbReference>
<comment type="similarity">
    <text evidence="1">Belongs to the peptidase C1 family.</text>
</comment>
<dbReference type="InParanoid" id="Q231X3"/>
<dbReference type="Pfam" id="PF00112">
    <property type="entry name" value="Peptidase_C1"/>
    <property type="match status" value="1"/>
</dbReference>
<dbReference type="SUPFAM" id="SSF54001">
    <property type="entry name" value="Cysteine proteinases"/>
    <property type="match status" value="1"/>
</dbReference>
<keyword evidence="4" id="KW-0732">Signal</keyword>
<protein>
    <submittedName>
        <fullName evidence="7">Papain family cysteine protease</fullName>
    </submittedName>
</protein>
<dbReference type="CDD" id="cd02248">
    <property type="entry name" value="Peptidase_C1A"/>
    <property type="match status" value="1"/>
</dbReference>
<keyword evidence="7" id="KW-0645">Protease</keyword>
<dbReference type="Proteomes" id="UP000009168">
    <property type="component" value="Unassembled WGS sequence"/>
</dbReference>
<dbReference type="InterPro" id="IPR000169">
    <property type="entry name" value="Pept_cys_AS"/>
</dbReference>
<dbReference type="KEGG" id="tet:TTHERM_00735230"/>
<evidence type="ECO:0000313" key="7">
    <source>
        <dbReference type="EMBL" id="EAR91327.1"/>
    </source>
</evidence>
<dbReference type="GeneID" id="7823288"/>
<gene>
    <name evidence="7" type="ORF">TTHERM_00735230</name>
</gene>
<feature type="chain" id="PRO_5018754471" evidence="4">
    <location>
        <begin position="20"/>
        <end position="323"/>
    </location>
</feature>
<proteinExistence type="inferred from homology"/>
<dbReference type="EMBL" id="GG662786">
    <property type="protein sequence ID" value="EAR91327.1"/>
    <property type="molecule type" value="Genomic_DNA"/>
</dbReference>
<dbReference type="HOGENOM" id="CLU_012184_1_3_1"/>
<keyword evidence="7" id="KW-0378">Hydrolase</keyword>
<dbReference type="InterPro" id="IPR000668">
    <property type="entry name" value="Peptidase_C1A_C"/>
</dbReference>
<dbReference type="PANTHER" id="PTHR12411">
    <property type="entry name" value="CYSTEINE PROTEASE FAMILY C1-RELATED"/>
    <property type="match status" value="1"/>
</dbReference>